<evidence type="ECO:0000313" key="3">
    <source>
        <dbReference type="Proteomes" id="UP000054270"/>
    </source>
</evidence>
<accession>A0A0D2P0K2</accession>
<keyword evidence="3" id="KW-1185">Reference proteome</keyword>
<sequence>MYSCVHEQLRIVPLVQFAHERCFLLDSYLGLVAVARMSLRSFIFEYSTIDTFAPSPHIHTRSPLYHIVHPQSALILVRPVVDGYLRVPASAAVARMLVYVWTHAPLQPITPLHVYHTIQLFLALSQKRANSAPSLRALTADADRALLGSHGVHSVFRLLPGSEIVRGALGLLCAARLRLFSPSFYLWGTDPTRERSRDSGSAPGRSADSLKKTLRMSPQASCIRTFRRTINRSNMR</sequence>
<feature type="region of interest" description="Disordered" evidence="1">
    <location>
        <begin position="191"/>
        <end position="215"/>
    </location>
</feature>
<gene>
    <name evidence="2" type="ORF">HYPSUDRAFT_529672</name>
</gene>
<organism evidence="2 3">
    <name type="scientific">Hypholoma sublateritium (strain FD-334 SS-4)</name>
    <dbReference type="NCBI Taxonomy" id="945553"/>
    <lineage>
        <taxon>Eukaryota</taxon>
        <taxon>Fungi</taxon>
        <taxon>Dikarya</taxon>
        <taxon>Basidiomycota</taxon>
        <taxon>Agaricomycotina</taxon>
        <taxon>Agaricomycetes</taxon>
        <taxon>Agaricomycetidae</taxon>
        <taxon>Agaricales</taxon>
        <taxon>Agaricineae</taxon>
        <taxon>Strophariaceae</taxon>
        <taxon>Hypholoma</taxon>
    </lineage>
</organism>
<protein>
    <submittedName>
        <fullName evidence="2">Uncharacterized protein</fullName>
    </submittedName>
</protein>
<dbReference type="Proteomes" id="UP000054270">
    <property type="component" value="Unassembled WGS sequence"/>
</dbReference>
<evidence type="ECO:0000256" key="1">
    <source>
        <dbReference type="SAM" id="MobiDB-lite"/>
    </source>
</evidence>
<name>A0A0D2P0K2_HYPSF</name>
<dbReference type="AlphaFoldDB" id="A0A0D2P0K2"/>
<proteinExistence type="predicted"/>
<reference evidence="3" key="1">
    <citation type="submission" date="2014-04" db="EMBL/GenBank/DDBJ databases">
        <title>Evolutionary Origins and Diversification of the Mycorrhizal Mutualists.</title>
        <authorList>
            <consortium name="DOE Joint Genome Institute"/>
            <consortium name="Mycorrhizal Genomics Consortium"/>
            <person name="Kohler A."/>
            <person name="Kuo A."/>
            <person name="Nagy L.G."/>
            <person name="Floudas D."/>
            <person name="Copeland A."/>
            <person name="Barry K.W."/>
            <person name="Cichocki N."/>
            <person name="Veneault-Fourrey C."/>
            <person name="LaButti K."/>
            <person name="Lindquist E.A."/>
            <person name="Lipzen A."/>
            <person name="Lundell T."/>
            <person name="Morin E."/>
            <person name="Murat C."/>
            <person name="Riley R."/>
            <person name="Ohm R."/>
            <person name="Sun H."/>
            <person name="Tunlid A."/>
            <person name="Henrissat B."/>
            <person name="Grigoriev I.V."/>
            <person name="Hibbett D.S."/>
            <person name="Martin F."/>
        </authorList>
    </citation>
    <scope>NUCLEOTIDE SEQUENCE [LARGE SCALE GENOMIC DNA]</scope>
    <source>
        <strain evidence="3">FD-334 SS-4</strain>
    </source>
</reference>
<evidence type="ECO:0000313" key="2">
    <source>
        <dbReference type="EMBL" id="KJA24464.1"/>
    </source>
</evidence>
<dbReference type="EMBL" id="KN817537">
    <property type="protein sequence ID" value="KJA24464.1"/>
    <property type="molecule type" value="Genomic_DNA"/>
</dbReference>